<evidence type="ECO:0000313" key="2">
    <source>
        <dbReference type="EMBL" id="WAQ97042.1"/>
    </source>
</evidence>
<dbReference type="EMBL" id="CP111013">
    <property type="protein sequence ID" value="WAQ97042.1"/>
    <property type="molecule type" value="Genomic_DNA"/>
</dbReference>
<evidence type="ECO:0000259" key="1">
    <source>
        <dbReference type="PROSITE" id="PS50234"/>
    </source>
</evidence>
<dbReference type="Pfam" id="PF00092">
    <property type="entry name" value="VWA"/>
    <property type="match status" value="1"/>
</dbReference>
<reference evidence="2" key="1">
    <citation type="submission" date="2022-11" db="EMBL/GenBank/DDBJ databases">
        <title>Centuries of genome instability and evolution in soft-shell clam transmissible cancer (bioRxiv).</title>
        <authorList>
            <person name="Hart S.F.M."/>
            <person name="Yonemitsu M.A."/>
            <person name="Giersch R.M."/>
            <person name="Beal B.F."/>
            <person name="Arriagada G."/>
            <person name="Davis B.W."/>
            <person name="Ostrander E.A."/>
            <person name="Goff S.P."/>
            <person name="Metzger M.J."/>
        </authorList>
    </citation>
    <scope>NUCLEOTIDE SEQUENCE</scope>
    <source>
        <strain evidence="2">MELC-2E11</strain>
        <tissue evidence="2">Siphon/mantle</tissue>
    </source>
</reference>
<gene>
    <name evidence="2" type="ORF">MAR_029732</name>
</gene>
<sequence>MNMTQMTLSESLNNQDVQLAIFGLDNEAKSADVANALQIARQEFTDRGRNQEGFPWILITALGNQAANSFQLLRNAAINKLLGGYQSMAAELVCASSIHMMSIGVGTDYSTTETDALASDPSKDKFTYLNYDNLLSSSKLLQTKICDAARNYNPVVDKDDSANILGDCQANMDLVIMLDASISIPSTTFVTMKLFLNEFASRLDIGQNKIRLGIVSFSNIVHENTVFPLSSSNDLLTVQSSGIFLQQPGNMAGTNTAEALRRTNTMFTE</sequence>
<organism evidence="2 3">
    <name type="scientific">Mya arenaria</name>
    <name type="common">Soft-shell clam</name>
    <dbReference type="NCBI Taxonomy" id="6604"/>
    <lineage>
        <taxon>Eukaryota</taxon>
        <taxon>Metazoa</taxon>
        <taxon>Spiralia</taxon>
        <taxon>Lophotrochozoa</taxon>
        <taxon>Mollusca</taxon>
        <taxon>Bivalvia</taxon>
        <taxon>Autobranchia</taxon>
        <taxon>Heteroconchia</taxon>
        <taxon>Euheterodonta</taxon>
        <taxon>Imparidentia</taxon>
        <taxon>Neoheterodontei</taxon>
        <taxon>Myida</taxon>
        <taxon>Myoidea</taxon>
        <taxon>Myidae</taxon>
        <taxon>Mya</taxon>
    </lineage>
</organism>
<dbReference type="Gene3D" id="3.40.50.410">
    <property type="entry name" value="von Willebrand factor, type A domain"/>
    <property type="match status" value="2"/>
</dbReference>
<dbReference type="PANTHER" id="PTHR24020:SF86">
    <property type="entry name" value="COLLAGEN, TYPE VI, ALPHA 4"/>
    <property type="match status" value="1"/>
</dbReference>
<keyword evidence="3" id="KW-1185">Reference proteome</keyword>
<dbReference type="InterPro" id="IPR036465">
    <property type="entry name" value="vWFA_dom_sf"/>
</dbReference>
<dbReference type="PANTHER" id="PTHR24020">
    <property type="entry name" value="COLLAGEN ALPHA"/>
    <property type="match status" value="1"/>
</dbReference>
<dbReference type="Proteomes" id="UP001164746">
    <property type="component" value="Chromosome 2"/>
</dbReference>
<name>A0ABY7DHB8_MYAAR</name>
<feature type="non-terminal residue" evidence="2">
    <location>
        <position position="269"/>
    </location>
</feature>
<dbReference type="InterPro" id="IPR050525">
    <property type="entry name" value="ECM_Assembly_Org"/>
</dbReference>
<protein>
    <submittedName>
        <fullName evidence="2">CO6A4-like protein</fullName>
    </submittedName>
</protein>
<dbReference type="InterPro" id="IPR002035">
    <property type="entry name" value="VWF_A"/>
</dbReference>
<feature type="domain" description="VWFA" evidence="1">
    <location>
        <begin position="173"/>
        <end position="269"/>
    </location>
</feature>
<proteinExistence type="predicted"/>
<evidence type="ECO:0000313" key="3">
    <source>
        <dbReference type="Proteomes" id="UP001164746"/>
    </source>
</evidence>
<dbReference type="PROSITE" id="PS50234">
    <property type="entry name" value="VWFA"/>
    <property type="match status" value="1"/>
</dbReference>
<dbReference type="SUPFAM" id="SSF53300">
    <property type="entry name" value="vWA-like"/>
    <property type="match status" value="2"/>
</dbReference>
<accession>A0ABY7DHB8</accession>